<dbReference type="AlphaFoldDB" id="A0A4U1ERT0"/>
<gene>
    <name evidence="2" type="ORF">EI555_007789</name>
</gene>
<dbReference type="Proteomes" id="UP000308365">
    <property type="component" value="Unassembled WGS sequence"/>
</dbReference>
<feature type="region of interest" description="Disordered" evidence="1">
    <location>
        <begin position="438"/>
        <end position="477"/>
    </location>
</feature>
<reference evidence="3" key="1">
    <citation type="journal article" date="2019" name="IScience">
        <title>Narwhal Genome Reveals Long-Term Low Genetic Diversity despite Current Large Abundance Size.</title>
        <authorList>
            <person name="Westbury M.V."/>
            <person name="Petersen B."/>
            <person name="Garde E."/>
            <person name="Heide-Jorgensen M.P."/>
            <person name="Lorenzen E.D."/>
        </authorList>
    </citation>
    <scope>NUCLEOTIDE SEQUENCE [LARGE SCALE GENOMIC DNA]</scope>
</reference>
<name>A0A4U1ERT0_MONMO</name>
<feature type="region of interest" description="Disordered" evidence="1">
    <location>
        <begin position="1"/>
        <end position="378"/>
    </location>
</feature>
<feature type="non-terminal residue" evidence="2">
    <location>
        <position position="562"/>
    </location>
</feature>
<sequence length="562" mass="58459">RTRDVPPPAADRAGWAALATLLPPPLSPTPKKTRSLEHHRDPKRAFARTRGPPDQTPRPAHRGGGGGENPTQEGRDLAPCQPVPALRPQQARSSRVHMASGVHMAINGPPALPWQGRAPAPQLRSRPLARPAPPQARPSARPPRPLRSGESRGIPGAARDPGAGSADPADPRAPPAHIRRLCTRGRDEQARTGAQARPDSQAGPRPLSALMPGRTLSPQRPEARAGRSSLHSRVGPGRDSRLSNPSPGLGVLGLSTPSGYLWEPPARSLGLGRGREGRERRRTALRGVGVGEPPPPPARAPGPAAGRAGAAAPGGSLRPARSLPGQARLRAGSPGGGRGRLAGAESGSARGFFSPFSQHTGNNRARHPPRGRGRAGVPSAAVGGVARVSPLDQCHLGLQLPAVLGVAASQLSGELVARNLSLGFLEFPGAAKARIASQSALGSPRARAHSPPRNPLSGAGSCPPSAHPALRPTHSGLRLGDQNLKWMEGPSANSSTPGGRPPELVLTILQETTYQKKPLLNRGFKNGSPATKVIVFWKQSCPVRFLITALHLPGSSQDNSKA</sequence>
<feature type="compositionally biased region" description="Low complexity" evidence="1">
    <location>
        <begin position="341"/>
        <end position="351"/>
    </location>
</feature>
<evidence type="ECO:0000313" key="3">
    <source>
        <dbReference type="Proteomes" id="UP000308365"/>
    </source>
</evidence>
<feature type="compositionally biased region" description="Low complexity" evidence="1">
    <location>
        <begin position="155"/>
        <end position="168"/>
    </location>
</feature>
<feature type="non-terminal residue" evidence="2">
    <location>
        <position position="1"/>
    </location>
</feature>
<feature type="compositionally biased region" description="Basic and acidic residues" evidence="1">
    <location>
        <begin position="34"/>
        <end position="44"/>
    </location>
</feature>
<evidence type="ECO:0000256" key="1">
    <source>
        <dbReference type="SAM" id="MobiDB-lite"/>
    </source>
</evidence>
<feature type="compositionally biased region" description="Low complexity" evidence="1">
    <location>
        <begin position="117"/>
        <end position="129"/>
    </location>
</feature>
<proteinExistence type="predicted"/>
<protein>
    <submittedName>
        <fullName evidence="2">Uncharacterized protein</fullName>
    </submittedName>
</protein>
<evidence type="ECO:0000313" key="2">
    <source>
        <dbReference type="EMBL" id="TKC39202.1"/>
    </source>
</evidence>
<accession>A0A4U1ERT0</accession>
<dbReference type="EMBL" id="RWIC01000898">
    <property type="protein sequence ID" value="TKC39202.1"/>
    <property type="molecule type" value="Genomic_DNA"/>
</dbReference>
<comment type="caution">
    <text evidence="2">The sequence shown here is derived from an EMBL/GenBank/DDBJ whole genome shotgun (WGS) entry which is preliminary data.</text>
</comment>
<feature type="compositionally biased region" description="Basic residues" evidence="1">
    <location>
        <begin position="364"/>
        <end position="373"/>
    </location>
</feature>
<organism evidence="2 3">
    <name type="scientific">Monodon monoceros</name>
    <name type="common">Narwhal</name>
    <name type="synonym">Ceratodon monodon</name>
    <dbReference type="NCBI Taxonomy" id="40151"/>
    <lineage>
        <taxon>Eukaryota</taxon>
        <taxon>Metazoa</taxon>
        <taxon>Chordata</taxon>
        <taxon>Craniata</taxon>
        <taxon>Vertebrata</taxon>
        <taxon>Euteleostomi</taxon>
        <taxon>Mammalia</taxon>
        <taxon>Eutheria</taxon>
        <taxon>Laurasiatheria</taxon>
        <taxon>Artiodactyla</taxon>
        <taxon>Whippomorpha</taxon>
        <taxon>Cetacea</taxon>
        <taxon>Odontoceti</taxon>
        <taxon>Monodontidae</taxon>
        <taxon>Monodon</taxon>
    </lineage>
</organism>
<feature type="compositionally biased region" description="Pro residues" evidence="1">
    <location>
        <begin position="130"/>
        <end position="145"/>
    </location>
</feature>
<feature type="compositionally biased region" description="Low complexity" evidence="1">
    <location>
        <begin position="301"/>
        <end position="315"/>
    </location>
</feature>